<gene>
    <name evidence="4" type="ORF">ACFFH7_01910</name>
</gene>
<protein>
    <submittedName>
        <fullName evidence="4">NAD(P)-dependent oxidoreductase</fullName>
        <ecNumber evidence="4">1.1.-.-</ecNumber>
    </submittedName>
</protein>
<dbReference type="InterPro" id="IPR006115">
    <property type="entry name" value="6PGDH_NADP-bd"/>
</dbReference>
<proteinExistence type="inferred from homology"/>
<evidence type="ECO:0000313" key="5">
    <source>
        <dbReference type="Proteomes" id="UP001589810"/>
    </source>
</evidence>
<dbReference type="SUPFAM" id="SSF51735">
    <property type="entry name" value="NAD(P)-binding Rossmann-fold domains"/>
    <property type="match status" value="1"/>
</dbReference>
<dbReference type="Gene3D" id="1.10.1040.10">
    <property type="entry name" value="N-(1-d-carboxylethyl)-l-norvaline Dehydrogenase, domain 2"/>
    <property type="match status" value="1"/>
</dbReference>
<dbReference type="InterPro" id="IPR002204">
    <property type="entry name" value="3-OH-isobutyrate_DH-rel_CS"/>
</dbReference>
<dbReference type="PANTHER" id="PTHR43060">
    <property type="entry name" value="3-HYDROXYISOBUTYRATE DEHYDROGENASE-LIKE 1, MITOCHONDRIAL-RELATED"/>
    <property type="match status" value="1"/>
</dbReference>
<dbReference type="PIRSF" id="PIRSF000103">
    <property type="entry name" value="HIBADH"/>
    <property type="match status" value="1"/>
</dbReference>
<dbReference type="Proteomes" id="UP001589810">
    <property type="component" value="Unassembled WGS sequence"/>
</dbReference>
<feature type="domain" description="6-phosphogluconate dehydrogenase NADP-binding" evidence="3">
    <location>
        <begin position="23"/>
        <end position="173"/>
    </location>
</feature>
<dbReference type="InterPro" id="IPR008927">
    <property type="entry name" value="6-PGluconate_DH-like_C_sf"/>
</dbReference>
<reference evidence="4 5" key="1">
    <citation type="submission" date="2024-09" db="EMBL/GenBank/DDBJ databases">
        <authorList>
            <person name="Sun Q."/>
            <person name="Mori K."/>
        </authorList>
    </citation>
    <scope>NUCLEOTIDE SEQUENCE [LARGE SCALE GENOMIC DNA]</scope>
    <source>
        <strain evidence="4 5">TBRC 1432</strain>
    </source>
</reference>
<evidence type="ECO:0000256" key="1">
    <source>
        <dbReference type="ARBA" id="ARBA00009080"/>
    </source>
</evidence>
<dbReference type="EC" id="1.1.-.-" evidence="4"/>
<dbReference type="InterPro" id="IPR013328">
    <property type="entry name" value="6PGD_dom2"/>
</dbReference>
<dbReference type="Pfam" id="PF03446">
    <property type="entry name" value="NAD_binding_2"/>
    <property type="match status" value="1"/>
</dbReference>
<keyword evidence="2 4" id="KW-0560">Oxidoreductase</keyword>
<dbReference type="PANTHER" id="PTHR43060:SF15">
    <property type="entry name" value="3-HYDROXYISOBUTYRATE DEHYDROGENASE-LIKE 1, MITOCHONDRIAL-RELATED"/>
    <property type="match status" value="1"/>
</dbReference>
<sequence length="283" mass="29551">MPAMLDIRWWHRCRTRSVEAMEKIAFLGLGSMGLPMARRLLAAGYELTVWNRTATKAELVASDGAKVASTPAEAVRDADVVVTMLADPDAVHAVVDAMAPALRPGAYLIDMSSIGPQSFADVVAKLPEGVTAIDAPVLGSVDRAAAGELVLLVGGDPTPVQAILAQFGRITRCGRQGAGSALKIVIITAVIVGVTEIAEAMKLAAAYGLPDDLVKAALGNSPLGGAAARAFADGVYYPIRLAAKDVALAALSADLPLARTVHEQLDRLADREQDLGKVVEQLR</sequence>
<accession>A0ABV6MIW2</accession>
<name>A0ABV6MIW2_9PSEU</name>
<dbReference type="PROSITE" id="PS00895">
    <property type="entry name" value="3_HYDROXYISOBUT_DH"/>
    <property type="match status" value="1"/>
</dbReference>
<evidence type="ECO:0000259" key="3">
    <source>
        <dbReference type="Pfam" id="PF03446"/>
    </source>
</evidence>
<comment type="similarity">
    <text evidence="1">Belongs to the HIBADH-related family.</text>
</comment>
<dbReference type="EMBL" id="JBHLUD010000001">
    <property type="protein sequence ID" value="MFC0540214.1"/>
    <property type="molecule type" value="Genomic_DNA"/>
</dbReference>
<dbReference type="InterPro" id="IPR036291">
    <property type="entry name" value="NAD(P)-bd_dom_sf"/>
</dbReference>
<keyword evidence="5" id="KW-1185">Reference proteome</keyword>
<dbReference type="SUPFAM" id="SSF48179">
    <property type="entry name" value="6-phosphogluconate dehydrogenase C-terminal domain-like"/>
    <property type="match status" value="1"/>
</dbReference>
<dbReference type="RefSeq" id="WP_337960539.1">
    <property type="nucleotide sequence ID" value="NZ_CP097263.1"/>
</dbReference>
<organism evidence="4 5">
    <name type="scientific">Kutzneria chonburiensis</name>
    <dbReference type="NCBI Taxonomy" id="1483604"/>
    <lineage>
        <taxon>Bacteria</taxon>
        <taxon>Bacillati</taxon>
        <taxon>Actinomycetota</taxon>
        <taxon>Actinomycetes</taxon>
        <taxon>Pseudonocardiales</taxon>
        <taxon>Pseudonocardiaceae</taxon>
        <taxon>Kutzneria</taxon>
    </lineage>
</organism>
<dbReference type="InterPro" id="IPR015815">
    <property type="entry name" value="HIBADH-related"/>
</dbReference>
<evidence type="ECO:0000256" key="2">
    <source>
        <dbReference type="ARBA" id="ARBA00023002"/>
    </source>
</evidence>
<comment type="caution">
    <text evidence="4">The sequence shown here is derived from an EMBL/GenBank/DDBJ whole genome shotgun (WGS) entry which is preliminary data.</text>
</comment>
<dbReference type="GO" id="GO:0016491">
    <property type="term" value="F:oxidoreductase activity"/>
    <property type="evidence" value="ECO:0007669"/>
    <property type="project" value="UniProtKB-KW"/>
</dbReference>
<dbReference type="Gene3D" id="3.40.50.720">
    <property type="entry name" value="NAD(P)-binding Rossmann-like Domain"/>
    <property type="match status" value="1"/>
</dbReference>
<evidence type="ECO:0000313" key="4">
    <source>
        <dbReference type="EMBL" id="MFC0540214.1"/>
    </source>
</evidence>